<gene>
    <name evidence="6" type="ORF">NIIDMKKI_17000</name>
</gene>
<feature type="compositionally biased region" description="Polar residues" evidence="4">
    <location>
        <begin position="355"/>
        <end position="369"/>
    </location>
</feature>
<evidence type="ECO:0000313" key="6">
    <source>
        <dbReference type="EMBL" id="BCI86494.1"/>
    </source>
</evidence>
<feature type="compositionally biased region" description="Basic and acidic residues" evidence="4">
    <location>
        <begin position="1"/>
        <end position="20"/>
    </location>
</feature>
<dbReference type="GO" id="GO:0005737">
    <property type="term" value="C:cytoplasm"/>
    <property type="evidence" value="ECO:0007669"/>
    <property type="project" value="TreeGrafter"/>
</dbReference>
<dbReference type="Gene3D" id="3.30.559.10">
    <property type="entry name" value="Chloramphenicol acetyltransferase-like domain"/>
    <property type="match status" value="1"/>
</dbReference>
<proteinExistence type="predicted"/>
<dbReference type="PANTHER" id="PTHR43178:SF5">
    <property type="entry name" value="LIPOAMIDE ACYLTRANSFERASE COMPONENT OF BRANCHED-CHAIN ALPHA-KETO ACID DEHYDROGENASE COMPLEX, MITOCHONDRIAL"/>
    <property type="match status" value="1"/>
</dbReference>
<accession>A0A7G1I7S0</accession>
<evidence type="ECO:0000256" key="4">
    <source>
        <dbReference type="SAM" id="MobiDB-lite"/>
    </source>
</evidence>
<dbReference type="InterPro" id="IPR023213">
    <property type="entry name" value="CAT-like_dom_sf"/>
</dbReference>
<dbReference type="AlphaFoldDB" id="A0A7G1I7S0"/>
<evidence type="ECO:0000313" key="7">
    <source>
        <dbReference type="Proteomes" id="UP000516380"/>
    </source>
</evidence>
<evidence type="ECO:0000256" key="3">
    <source>
        <dbReference type="ARBA" id="ARBA00023315"/>
    </source>
</evidence>
<dbReference type="InterPro" id="IPR001078">
    <property type="entry name" value="2-oxoacid_DH_actylTfrase"/>
</dbReference>
<dbReference type="PANTHER" id="PTHR43178">
    <property type="entry name" value="DIHYDROLIPOAMIDE ACETYLTRANSFERASE COMPONENT OF PYRUVATE DEHYDROGENASE COMPLEX"/>
    <property type="match status" value="1"/>
</dbReference>
<evidence type="ECO:0000259" key="5">
    <source>
        <dbReference type="Pfam" id="PF00198"/>
    </source>
</evidence>
<evidence type="ECO:0000256" key="2">
    <source>
        <dbReference type="ARBA" id="ARBA00022679"/>
    </source>
</evidence>
<feature type="compositionally biased region" description="Low complexity" evidence="4">
    <location>
        <begin position="48"/>
        <end position="79"/>
    </location>
</feature>
<evidence type="ECO:0000256" key="1">
    <source>
        <dbReference type="ARBA" id="ARBA00001938"/>
    </source>
</evidence>
<sequence>MYRKFRDDPSSVDPSWHEFLVDYNPEPAQSAPADNQQVATAPPPEPVRPAAEPVRPATKPAGAAGAGNGSPAAAPTKAAAPPPAEGDELQVLRGAAAAVVKNMSASLDVPTATSVRAVPAKLLIDNRIVINNQLKRNRGGKISFTHLLGYALVQAVKQFPNMNRHYTEVDGKPNVVTPAHTNLGLAIDLQGKDGKRSLVVAGIKRCETMRFAQFVTAYEDIVRRARDGKLTAEDFAGVTISLTNPGTIGTVHSVPRLMAGQGAIIGVGAMEYPAEFQGASQERIAELGIGKLITLTSTYDHRIIQGAESGDFLRTIHQMLLADDFWDEIFRELGIPYLPVRWRSDNPDSIVDKNPGSSNSLPPTATAAT</sequence>
<dbReference type="GO" id="GO:0031405">
    <property type="term" value="F:lipoic acid binding"/>
    <property type="evidence" value="ECO:0007669"/>
    <property type="project" value="TreeGrafter"/>
</dbReference>
<dbReference type="InterPro" id="IPR050743">
    <property type="entry name" value="2-oxoacid_DH_E2_comp"/>
</dbReference>
<keyword evidence="7" id="KW-1185">Reference proteome</keyword>
<feature type="domain" description="2-oxoacid dehydrogenase acyltransferase catalytic" evidence="5">
    <location>
        <begin position="90"/>
        <end position="320"/>
    </location>
</feature>
<name>A0A7G1I7S0_MYCKA</name>
<comment type="cofactor">
    <cofactor evidence="1">
        <name>(R)-lipoate</name>
        <dbReference type="ChEBI" id="CHEBI:83088"/>
    </cofactor>
</comment>
<dbReference type="Proteomes" id="UP000516380">
    <property type="component" value="Chromosome"/>
</dbReference>
<feature type="region of interest" description="Disordered" evidence="4">
    <location>
        <begin position="348"/>
        <end position="369"/>
    </location>
</feature>
<keyword evidence="2" id="KW-0808">Transferase</keyword>
<reference evidence="6 7" key="1">
    <citation type="submission" date="2020-07" db="EMBL/GenBank/DDBJ databases">
        <title>Mycobacterium kansasii (former subtype) with zoonotic potential isolated from diseased indoor pet cat, Japan.</title>
        <authorList>
            <person name="Fukano H."/>
            <person name="Terazono T."/>
            <person name="Hoshino Y."/>
        </authorList>
    </citation>
    <scope>NUCLEOTIDE SEQUENCE [LARGE SCALE GENOMIC DNA]</scope>
    <source>
        <strain evidence="6 7">Kuro-I</strain>
    </source>
</reference>
<dbReference type="SUPFAM" id="SSF52777">
    <property type="entry name" value="CoA-dependent acyltransferases"/>
    <property type="match status" value="1"/>
</dbReference>
<dbReference type="GO" id="GO:0016407">
    <property type="term" value="F:acetyltransferase activity"/>
    <property type="evidence" value="ECO:0007669"/>
    <property type="project" value="TreeGrafter"/>
</dbReference>
<keyword evidence="3" id="KW-0012">Acyltransferase</keyword>
<dbReference type="Pfam" id="PF00198">
    <property type="entry name" value="2-oxoacid_dh"/>
    <property type="match status" value="1"/>
</dbReference>
<feature type="region of interest" description="Disordered" evidence="4">
    <location>
        <begin position="1"/>
        <end position="85"/>
    </location>
</feature>
<dbReference type="EMBL" id="AP023343">
    <property type="protein sequence ID" value="BCI86494.1"/>
    <property type="molecule type" value="Genomic_DNA"/>
</dbReference>
<protein>
    <recommendedName>
        <fullName evidence="5">2-oxoacid dehydrogenase acyltransferase catalytic domain-containing protein</fullName>
    </recommendedName>
</protein>
<organism evidence="6 7">
    <name type="scientific">Mycobacterium kansasii</name>
    <dbReference type="NCBI Taxonomy" id="1768"/>
    <lineage>
        <taxon>Bacteria</taxon>
        <taxon>Bacillati</taxon>
        <taxon>Actinomycetota</taxon>
        <taxon>Actinomycetes</taxon>
        <taxon>Mycobacteriales</taxon>
        <taxon>Mycobacteriaceae</taxon>
        <taxon>Mycobacterium</taxon>
    </lineage>
</organism>
<dbReference type="FunFam" id="3.30.559.10:FF:000011">
    <property type="entry name" value="2-oxoglutarate dehydrogenase E1 component"/>
    <property type="match status" value="1"/>
</dbReference>